<protein>
    <submittedName>
        <fullName evidence="2">Uncharacterized protein</fullName>
    </submittedName>
</protein>
<evidence type="ECO:0000256" key="1">
    <source>
        <dbReference type="SAM" id="MobiDB-lite"/>
    </source>
</evidence>
<feature type="region of interest" description="Disordered" evidence="1">
    <location>
        <begin position="1"/>
        <end position="163"/>
    </location>
</feature>
<keyword evidence="3" id="KW-1185">Reference proteome</keyword>
<name>A0A484ATT3_DRONA</name>
<feature type="compositionally biased region" description="Low complexity" evidence="1">
    <location>
        <begin position="137"/>
        <end position="161"/>
    </location>
</feature>
<dbReference type="AlphaFoldDB" id="A0A484ATT3"/>
<feature type="compositionally biased region" description="Low complexity" evidence="1">
    <location>
        <begin position="112"/>
        <end position="124"/>
    </location>
</feature>
<dbReference type="OMA" id="DQGNIFG"/>
<gene>
    <name evidence="2" type="ORF">AWZ03_014116</name>
</gene>
<organism evidence="2 3">
    <name type="scientific">Drosophila navojoa</name>
    <name type="common">Fruit fly</name>
    <dbReference type="NCBI Taxonomy" id="7232"/>
    <lineage>
        <taxon>Eukaryota</taxon>
        <taxon>Metazoa</taxon>
        <taxon>Ecdysozoa</taxon>
        <taxon>Arthropoda</taxon>
        <taxon>Hexapoda</taxon>
        <taxon>Insecta</taxon>
        <taxon>Pterygota</taxon>
        <taxon>Neoptera</taxon>
        <taxon>Endopterygota</taxon>
        <taxon>Diptera</taxon>
        <taxon>Brachycera</taxon>
        <taxon>Muscomorpha</taxon>
        <taxon>Ephydroidea</taxon>
        <taxon>Drosophilidae</taxon>
        <taxon>Drosophila</taxon>
    </lineage>
</organism>
<reference evidence="2 3" key="1">
    <citation type="journal article" date="2019" name="J. Hered.">
        <title>An Improved Genome Assembly for Drosophila navojoa, the Basal Species in the mojavensis Cluster.</title>
        <authorList>
            <person name="Vanderlinde T."/>
            <person name="Dupim E.G."/>
            <person name="Nazario-Yepiz N.O."/>
            <person name="Carvalho A.B."/>
        </authorList>
    </citation>
    <scope>NUCLEOTIDE SEQUENCE [LARGE SCALE GENOMIC DNA]</scope>
    <source>
        <strain evidence="2">Navoj_Jal97</strain>
        <tissue evidence="2">Whole organism</tissue>
    </source>
</reference>
<proteinExistence type="predicted"/>
<dbReference type="Proteomes" id="UP000295192">
    <property type="component" value="Unassembled WGS sequence"/>
</dbReference>
<feature type="compositionally biased region" description="Low complexity" evidence="1">
    <location>
        <begin position="19"/>
        <end position="54"/>
    </location>
</feature>
<comment type="caution">
    <text evidence="2">The sequence shown here is derived from an EMBL/GenBank/DDBJ whole genome shotgun (WGS) entry which is preliminary data.</text>
</comment>
<sequence>MADQGNIFGNEKSAEKPQQELLQQEQSQQEQPQQEQLQQEQPQQEQEQPQQQELPKPEEPKPEQPKPEQPKPEQPKPEQPPVVTTKGVGKQAGKVADSTVTNLETEDEDMDTTTSDSSFFTPDSSEVEMDDAEPKVGLPAAGQPQQQQHQQQPQPGQLAGAVGPNPYAGSLSIYGVVPRLINIIGERNGFNGPSSYLNETFFETFAQSIPRLNPSPYTVPPTHCSPLTFPMINMTAVCNDYSAMQRLMVMTELHFEELVRLWQALQTTLQMMATVISQLPETPITDPQDPGFNQEAFNRWSIYQQQLDECVQMAEMFAQLIQCELCGMQHP</sequence>
<evidence type="ECO:0000313" key="3">
    <source>
        <dbReference type="Proteomes" id="UP000295192"/>
    </source>
</evidence>
<accession>A0A484ATT3</accession>
<feature type="compositionally biased region" description="Basic and acidic residues" evidence="1">
    <location>
        <begin position="55"/>
        <end position="76"/>
    </location>
</feature>
<dbReference type="EMBL" id="LSRL02001027">
    <property type="protein sequence ID" value="TDG39462.1"/>
    <property type="molecule type" value="Genomic_DNA"/>
</dbReference>
<evidence type="ECO:0000313" key="2">
    <source>
        <dbReference type="EMBL" id="TDG39462.1"/>
    </source>
</evidence>